<dbReference type="Pfam" id="PF08281">
    <property type="entry name" value="Sigma70_r4_2"/>
    <property type="match status" value="1"/>
</dbReference>
<evidence type="ECO:0000256" key="3">
    <source>
        <dbReference type="ARBA" id="ARBA00023082"/>
    </source>
</evidence>
<dbReference type="EMBL" id="CP023777">
    <property type="protein sequence ID" value="ATL49208.1"/>
    <property type="molecule type" value="Genomic_DNA"/>
</dbReference>
<dbReference type="InterPro" id="IPR007627">
    <property type="entry name" value="RNA_pol_sigma70_r2"/>
</dbReference>
<dbReference type="InterPro" id="IPR013324">
    <property type="entry name" value="RNA_pol_sigma_r3/r4-like"/>
</dbReference>
<feature type="domain" description="RNA polymerase sigma-70 region 2" evidence="5">
    <location>
        <begin position="27"/>
        <end position="92"/>
    </location>
</feature>
<organism evidence="7 8">
    <name type="scientific">Chitinophaga caeni</name>
    <dbReference type="NCBI Taxonomy" id="2029983"/>
    <lineage>
        <taxon>Bacteria</taxon>
        <taxon>Pseudomonadati</taxon>
        <taxon>Bacteroidota</taxon>
        <taxon>Chitinophagia</taxon>
        <taxon>Chitinophagales</taxon>
        <taxon>Chitinophagaceae</taxon>
        <taxon>Chitinophaga</taxon>
    </lineage>
</organism>
<dbReference type="InterPro" id="IPR013325">
    <property type="entry name" value="RNA_pol_sigma_r2"/>
</dbReference>
<dbReference type="KEGG" id="cbae:COR50_19640"/>
<dbReference type="Pfam" id="PF04542">
    <property type="entry name" value="Sigma70_r2"/>
    <property type="match status" value="1"/>
</dbReference>
<evidence type="ECO:0000256" key="1">
    <source>
        <dbReference type="ARBA" id="ARBA00010641"/>
    </source>
</evidence>
<dbReference type="SUPFAM" id="SSF88659">
    <property type="entry name" value="Sigma3 and sigma4 domains of RNA polymerase sigma factors"/>
    <property type="match status" value="1"/>
</dbReference>
<dbReference type="PANTHER" id="PTHR43133:SF46">
    <property type="entry name" value="RNA POLYMERASE SIGMA-70 FACTOR ECF SUBFAMILY"/>
    <property type="match status" value="1"/>
</dbReference>
<keyword evidence="2" id="KW-0805">Transcription regulation</keyword>
<sequence>MMEQPDMLEEIIPAFRDGDPKAFDAFFKQYYKALCFFADQLLDDMAEAEDIVKDSYVKLWNRHNDFDHPQSIKSFLYTTTRNACLNNLRHAKVKHAYQKEILYLDVQQQDDYILQRMIRSELMQSIYAEIAQLSPKRQEVFRMFYFDGLKLDEIAAKLNLSLFTVKEHKAKALSQLRLKFSDRDLALFLLIATEIYRESHAIPLHSIH</sequence>
<dbReference type="GO" id="GO:0016987">
    <property type="term" value="F:sigma factor activity"/>
    <property type="evidence" value="ECO:0007669"/>
    <property type="project" value="UniProtKB-KW"/>
</dbReference>
<dbReference type="OrthoDB" id="656273at2"/>
<accession>A0A291QZ37</accession>
<evidence type="ECO:0000259" key="6">
    <source>
        <dbReference type="Pfam" id="PF08281"/>
    </source>
</evidence>
<reference evidence="7 8" key="1">
    <citation type="submission" date="2017-10" db="EMBL/GenBank/DDBJ databases">
        <title>Paenichitinophaga pekingensis gen. nov., sp. nov., isolated from activated sludge.</title>
        <authorList>
            <person name="Jin D."/>
            <person name="Kong X."/>
            <person name="Deng Y."/>
            <person name="Bai Z."/>
        </authorList>
    </citation>
    <scope>NUCLEOTIDE SEQUENCE [LARGE SCALE GENOMIC DNA]</scope>
    <source>
        <strain evidence="7 8">13</strain>
    </source>
</reference>
<dbReference type="Gene3D" id="1.10.10.10">
    <property type="entry name" value="Winged helix-like DNA-binding domain superfamily/Winged helix DNA-binding domain"/>
    <property type="match status" value="1"/>
</dbReference>
<dbReference type="NCBIfam" id="TIGR02985">
    <property type="entry name" value="Sig70_bacteroi1"/>
    <property type="match status" value="1"/>
</dbReference>
<dbReference type="SUPFAM" id="SSF88946">
    <property type="entry name" value="Sigma2 domain of RNA polymerase sigma factors"/>
    <property type="match status" value="1"/>
</dbReference>
<dbReference type="InterPro" id="IPR013249">
    <property type="entry name" value="RNA_pol_sigma70_r4_t2"/>
</dbReference>
<dbReference type="RefSeq" id="WP_098195576.1">
    <property type="nucleotide sequence ID" value="NZ_CP023777.1"/>
</dbReference>
<dbReference type="InterPro" id="IPR014327">
    <property type="entry name" value="RNA_pol_sigma70_bacteroid"/>
</dbReference>
<keyword evidence="4" id="KW-0804">Transcription</keyword>
<dbReference type="InterPro" id="IPR039425">
    <property type="entry name" value="RNA_pol_sigma-70-like"/>
</dbReference>
<dbReference type="GO" id="GO:0003677">
    <property type="term" value="F:DNA binding"/>
    <property type="evidence" value="ECO:0007669"/>
    <property type="project" value="InterPro"/>
</dbReference>
<keyword evidence="3" id="KW-0731">Sigma factor</keyword>
<comment type="similarity">
    <text evidence="1">Belongs to the sigma-70 factor family. ECF subfamily.</text>
</comment>
<dbReference type="CDD" id="cd06171">
    <property type="entry name" value="Sigma70_r4"/>
    <property type="match status" value="1"/>
</dbReference>
<name>A0A291QZ37_9BACT</name>
<proteinExistence type="inferred from homology"/>
<gene>
    <name evidence="7" type="ORF">COR50_19640</name>
</gene>
<evidence type="ECO:0000256" key="4">
    <source>
        <dbReference type="ARBA" id="ARBA00023163"/>
    </source>
</evidence>
<dbReference type="AlphaFoldDB" id="A0A291QZ37"/>
<dbReference type="NCBIfam" id="TIGR02937">
    <property type="entry name" value="sigma70-ECF"/>
    <property type="match status" value="1"/>
</dbReference>
<evidence type="ECO:0000259" key="5">
    <source>
        <dbReference type="Pfam" id="PF04542"/>
    </source>
</evidence>
<evidence type="ECO:0000313" key="7">
    <source>
        <dbReference type="EMBL" id="ATL49208.1"/>
    </source>
</evidence>
<evidence type="ECO:0000313" key="8">
    <source>
        <dbReference type="Proteomes" id="UP000220133"/>
    </source>
</evidence>
<dbReference type="Gene3D" id="1.10.1740.10">
    <property type="match status" value="1"/>
</dbReference>
<keyword evidence="8" id="KW-1185">Reference proteome</keyword>
<feature type="domain" description="RNA polymerase sigma factor 70 region 4 type 2" evidence="6">
    <location>
        <begin position="124"/>
        <end position="176"/>
    </location>
</feature>
<dbReference type="Proteomes" id="UP000220133">
    <property type="component" value="Chromosome"/>
</dbReference>
<dbReference type="PANTHER" id="PTHR43133">
    <property type="entry name" value="RNA POLYMERASE ECF-TYPE SIGMA FACTO"/>
    <property type="match status" value="1"/>
</dbReference>
<dbReference type="InterPro" id="IPR014284">
    <property type="entry name" value="RNA_pol_sigma-70_dom"/>
</dbReference>
<dbReference type="InterPro" id="IPR036388">
    <property type="entry name" value="WH-like_DNA-bd_sf"/>
</dbReference>
<protein>
    <submittedName>
        <fullName evidence="7">RNA polymerase subunit sigma-70</fullName>
    </submittedName>
</protein>
<evidence type="ECO:0000256" key="2">
    <source>
        <dbReference type="ARBA" id="ARBA00023015"/>
    </source>
</evidence>
<dbReference type="GO" id="GO:0006352">
    <property type="term" value="P:DNA-templated transcription initiation"/>
    <property type="evidence" value="ECO:0007669"/>
    <property type="project" value="InterPro"/>
</dbReference>